<evidence type="ECO:0000313" key="9">
    <source>
        <dbReference type="Proteomes" id="UP000019225"/>
    </source>
</evidence>
<keyword evidence="9" id="KW-1185">Reference proteome</keyword>
<evidence type="ECO:0000313" key="8">
    <source>
        <dbReference type="EMBL" id="AHH98356.1"/>
    </source>
</evidence>
<dbReference type="Proteomes" id="UP000019225">
    <property type="component" value="Chromosome"/>
</dbReference>
<dbReference type="KEGG" id="kal:KALB_4994"/>
<dbReference type="InterPro" id="IPR050808">
    <property type="entry name" value="Phage_Integrase"/>
</dbReference>
<reference evidence="8 9" key="1">
    <citation type="journal article" date="2014" name="BMC Genomics">
        <title>Complete genome sequence of producer of the glycopeptide antibiotic Aculeximycin Kutzneria albida DSM 43870T, a representative of minor genus of Pseudonocardiaceae.</title>
        <authorList>
            <person name="Rebets Y."/>
            <person name="Tokovenko B."/>
            <person name="Lushchyk I."/>
            <person name="Ruckert C."/>
            <person name="Zaburannyi N."/>
            <person name="Bechthold A."/>
            <person name="Kalinowski J."/>
            <person name="Luzhetskyy A."/>
        </authorList>
    </citation>
    <scope>NUCLEOTIDE SEQUENCE [LARGE SCALE GENOMIC DNA]</scope>
    <source>
        <strain evidence="8">DSM 43870</strain>
    </source>
</reference>
<dbReference type="eggNOG" id="COG0582">
    <property type="taxonomic scope" value="Bacteria"/>
</dbReference>
<evidence type="ECO:0000259" key="7">
    <source>
        <dbReference type="PROSITE" id="PS51900"/>
    </source>
</evidence>
<dbReference type="Gene3D" id="1.10.443.10">
    <property type="entry name" value="Intergrase catalytic core"/>
    <property type="match status" value="1"/>
</dbReference>
<evidence type="ECO:0000259" key="6">
    <source>
        <dbReference type="PROSITE" id="PS51898"/>
    </source>
</evidence>
<keyword evidence="3 5" id="KW-0238">DNA-binding</keyword>
<dbReference type="InterPro" id="IPR002104">
    <property type="entry name" value="Integrase_catalytic"/>
</dbReference>
<evidence type="ECO:0000256" key="2">
    <source>
        <dbReference type="ARBA" id="ARBA00022908"/>
    </source>
</evidence>
<dbReference type="HOGENOM" id="CLU_027562_17_1_11"/>
<evidence type="ECO:0008006" key="10">
    <source>
        <dbReference type="Google" id="ProtNLM"/>
    </source>
</evidence>
<dbReference type="InterPro" id="IPR011010">
    <property type="entry name" value="DNA_brk_join_enz"/>
</dbReference>
<dbReference type="EMBL" id="CP007155">
    <property type="protein sequence ID" value="AHH98356.1"/>
    <property type="molecule type" value="Genomic_DNA"/>
</dbReference>
<dbReference type="GO" id="GO:0006310">
    <property type="term" value="P:DNA recombination"/>
    <property type="evidence" value="ECO:0007669"/>
    <property type="project" value="UniProtKB-KW"/>
</dbReference>
<feature type="domain" description="Core-binding (CB)" evidence="7">
    <location>
        <begin position="77"/>
        <end position="159"/>
    </location>
</feature>
<dbReference type="InterPro" id="IPR044068">
    <property type="entry name" value="CB"/>
</dbReference>
<gene>
    <name evidence="8" type="ORF">KALB_4994</name>
</gene>
<dbReference type="AlphaFoldDB" id="W5WCS2"/>
<dbReference type="RefSeq" id="WP_081789476.1">
    <property type="nucleotide sequence ID" value="NZ_CP007155.1"/>
</dbReference>
<dbReference type="STRING" id="1449976.KALB_4994"/>
<proteinExistence type="inferred from homology"/>
<dbReference type="InterPro" id="IPR013762">
    <property type="entry name" value="Integrase-like_cat_sf"/>
</dbReference>
<evidence type="ECO:0000256" key="1">
    <source>
        <dbReference type="ARBA" id="ARBA00008857"/>
    </source>
</evidence>
<dbReference type="GO" id="GO:0003677">
    <property type="term" value="F:DNA binding"/>
    <property type="evidence" value="ECO:0007669"/>
    <property type="project" value="UniProtKB-UniRule"/>
</dbReference>
<sequence length="402" mass="45844">MARPTLDVGEHGKIGYAWSKPKDGSPPRCRAYALYRFNDGTTAKRERWGKDEDEARRALLKYFRSLKGADDKITRASTFEKIAEAWLKKVYRKEKYTTYVKHRSTIRNQVIPAIGKLRLHECRPSRIQRLLDDLREQGYSSSVRASARQVMQGVFQFAILNELMDRRDNPTLDLDRIPRDDKKQIAAFDKDELREFMEAVDADRYMKHSVVPSVLRILFGTGCRIGEALAIRWCDLNLTENKIKVTHPVFGDRTLPPHSVWINGNVVHGEHGLIRHNGKTDTSEGVLYLPSSIYTMLLVRVPEGVPGDQPVFAAADGGYLRPNNLFRSIDRLSKRLGREEFSSRWGRKTVSTWLRESGRAEDIPRQLRHSNSSTAEKHYTARIPSAAAGDAIDRLLTSDDAP</sequence>
<dbReference type="PROSITE" id="PS51898">
    <property type="entry name" value="TYR_RECOMBINASE"/>
    <property type="match status" value="1"/>
</dbReference>
<accession>W5WCS2</accession>
<dbReference type="Pfam" id="PF00589">
    <property type="entry name" value="Phage_integrase"/>
    <property type="match status" value="1"/>
</dbReference>
<evidence type="ECO:0000256" key="4">
    <source>
        <dbReference type="ARBA" id="ARBA00023172"/>
    </source>
</evidence>
<protein>
    <recommendedName>
        <fullName evidence="10">Tyr recombinase domain-containing protein</fullName>
    </recommendedName>
</protein>
<dbReference type="PROSITE" id="PS51900">
    <property type="entry name" value="CB"/>
    <property type="match status" value="1"/>
</dbReference>
<dbReference type="InterPro" id="IPR010998">
    <property type="entry name" value="Integrase_recombinase_N"/>
</dbReference>
<dbReference type="GO" id="GO:0015074">
    <property type="term" value="P:DNA integration"/>
    <property type="evidence" value="ECO:0007669"/>
    <property type="project" value="UniProtKB-KW"/>
</dbReference>
<dbReference type="PANTHER" id="PTHR30629:SF2">
    <property type="entry name" value="PROPHAGE INTEGRASE INTS-RELATED"/>
    <property type="match status" value="1"/>
</dbReference>
<feature type="domain" description="Tyr recombinase" evidence="6">
    <location>
        <begin position="183"/>
        <end position="394"/>
    </location>
</feature>
<comment type="similarity">
    <text evidence="1">Belongs to the 'phage' integrase family.</text>
</comment>
<dbReference type="SUPFAM" id="SSF56349">
    <property type="entry name" value="DNA breaking-rejoining enzymes"/>
    <property type="match status" value="1"/>
</dbReference>
<dbReference type="PANTHER" id="PTHR30629">
    <property type="entry name" value="PROPHAGE INTEGRASE"/>
    <property type="match status" value="1"/>
</dbReference>
<dbReference type="Pfam" id="PF22022">
    <property type="entry name" value="Phage_int_M"/>
    <property type="match status" value="1"/>
</dbReference>
<organism evidence="8 9">
    <name type="scientific">Kutzneria albida DSM 43870</name>
    <dbReference type="NCBI Taxonomy" id="1449976"/>
    <lineage>
        <taxon>Bacteria</taxon>
        <taxon>Bacillati</taxon>
        <taxon>Actinomycetota</taxon>
        <taxon>Actinomycetes</taxon>
        <taxon>Pseudonocardiales</taxon>
        <taxon>Pseudonocardiaceae</taxon>
        <taxon>Kutzneria</taxon>
    </lineage>
</organism>
<evidence type="ECO:0000256" key="3">
    <source>
        <dbReference type="ARBA" id="ARBA00023125"/>
    </source>
</evidence>
<keyword evidence="4" id="KW-0233">DNA recombination</keyword>
<dbReference type="InterPro" id="IPR053876">
    <property type="entry name" value="Phage_int_M"/>
</dbReference>
<keyword evidence="2" id="KW-0229">DNA integration</keyword>
<name>W5WCS2_9PSEU</name>
<dbReference type="Gene3D" id="1.10.150.130">
    <property type="match status" value="1"/>
</dbReference>
<evidence type="ECO:0000256" key="5">
    <source>
        <dbReference type="PROSITE-ProRule" id="PRU01248"/>
    </source>
</evidence>